<accession>A0ABR2K079</accession>
<keyword evidence="3" id="KW-1185">Reference proteome</keyword>
<keyword evidence="1" id="KW-0812">Transmembrane</keyword>
<keyword evidence="1" id="KW-1133">Transmembrane helix</keyword>
<feature type="transmembrane region" description="Helical" evidence="1">
    <location>
        <begin position="190"/>
        <end position="214"/>
    </location>
</feature>
<sequence>MCFNKEMTLAFSILGCIFGAWVYSGQGMWNTDKWRRVRISACFFWFAFMEFLQFVEYLFIDRCDNIHNQIWTALGWIHITFQPFFSNVAFSALDRRNVNREKTRNDTWTFIIRYSFVAGVLMTLRLIIPVVYEKQPWFGMCDASIEGVCGPRTCSTTGLYHVKWDFKMLKPLYPFPGINLHFLNMFVAPALMGLTMGSIILFITGPLLAAFFPVRDGERSSIWCFFSIGESFITVFTQYLAIRNAEKKLEKKK</sequence>
<evidence type="ECO:0000313" key="3">
    <source>
        <dbReference type="Proteomes" id="UP001470230"/>
    </source>
</evidence>
<feature type="transmembrane region" description="Helical" evidence="1">
    <location>
        <begin position="7"/>
        <end position="25"/>
    </location>
</feature>
<feature type="transmembrane region" description="Helical" evidence="1">
    <location>
        <begin position="37"/>
        <end position="59"/>
    </location>
</feature>
<dbReference type="Pfam" id="PF19069">
    <property type="entry name" value="DUF5765"/>
    <property type="match status" value="1"/>
</dbReference>
<dbReference type="Proteomes" id="UP001470230">
    <property type="component" value="Unassembled WGS sequence"/>
</dbReference>
<evidence type="ECO:0000256" key="1">
    <source>
        <dbReference type="SAM" id="Phobius"/>
    </source>
</evidence>
<feature type="transmembrane region" description="Helical" evidence="1">
    <location>
        <begin position="110"/>
        <end position="132"/>
    </location>
</feature>
<keyword evidence="1" id="KW-0472">Membrane</keyword>
<reference evidence="2 3" key="1">
    <citation type="submission" date="2024-04" db="EMBL/GenBank/DDBJ databases">
        <title>Tritrichomonas musculus Genome.</title>
        <authorList>
            <person name="Alves-Ferreira E."/>
            <person name="Grigg M."/>
            <person name="Lorenzi H."/>
            <person name="Galac M."/>
        </authorList>
    </citation>
    <scope>NUCLEOTIDE SEQUENCE [LARGE SCALE GENOMIC DNA]</scope>
    <source>
        <strain evidence="2 3">EAF2021</strain>
    </source>
</reference>
<dbReference type="InterPro" id="IPR043912">
    <property type="entry name" value="DUF5765"/>
</dbReference>
<feature type="transmembrane region" description="Helical" evidence="1">
    <location>
        <begin position="71"/>
        <end position="90"/>
    </location>
</feature>
<protein>
    <submittedName>
        <fullName evidence="2">Uncharacterized protein</fullName>
    </submittedName>
</protein>
<dbReference type="EMBL" id="JAPFFF010000008">
    <property type="protein sequence ID" value="KAK8884516.1"/>
    <property type="molecule type" value="Genomic_DNA"/>
</dbReference>
<organism evidence="2 3">
    <name type="scientific">Tritrichomonas musculus</name>
    <dbReference type="NCBI Taxonomy" id="1915356"/>
    <lineage>
        <taxon>Eukaryota</taxon>
        <taxon>Metamonada</taxon>
        <taxon>Parabasalia</taxon>
        <taxon>Tritrichomonadida</taxon>
        <taxon>Tritrichomonadidae</taxon>
        <taxon>Tritrichomonas</taxon>
    </lineage>
</organism>
<feature type="transmembrane region" description="Helical" evidence="1">
    <location>
        <begin position="220"/>
        <end position="242"/>
    </location>
</feature>
<evidence type="ECO:0000313" key="2">
    <source>
        <dbReference type="EMBL" id="KAK8884516.1"/>
    </source>
</evidence>
<proteinExistence type="predicted"/>
<comment type="caution">
    <text evidence="2">The sequence shown here is derived from an EMBL/GenBank/DDBJ whole genome shotgun (WGS) entry which is preliminary data.</text>
</comment>
<name>A0ABR2K079_9EUKA</name>
<gene>
    <name evidence="2" type="ORF">M9Y10_043629</name>
</gene>